<evidence type="ECO:0008006" key="3">
    <source>
        <dbReference type="Google" id="ProtNLM"/>
    </source>
</evidence>
<dbReference type="RefSeq" id="WP_142118508.1">
    <property type="nucleotide sequence ID" value="NZ_BAAASV010000002.1"/>
</dbReference>
<comment type="caution">
    <text evidence="1">The sequence shown here is derived from an EMBL/GenBank/DDBJ whole genome shotgun (WGS) entry which is preliminary data.</text>
</comment>
<dbReference type="EMBL" id="VFOS01000001">
    <property type="protein sequence ID" value="TQL63939.1"/>
    <property type="molecule type" value="Genomic_DNA"/>
</dbReference>
<name>A0A542ZUG6_RARFA</name>
<gene>
    <name evidence="1" type="ORF">FB461_0418</name>
</gene>
<dbReference type="Proteomes" id="UP000315389">
    <property type="component" value="Unassembled WGS sequence"/>
</dbReference>
<dbReference type="AlphaFoldDB" id="A0A542ZUG6"/>
<organism evidence="1 2">
    <name type="scientific">Rarobacter faecitabidus</name>
    <dbReference type="NCBI Taxonomy" id="13243"/>
    <lineage>
        <taxon>Bacteria</taxon>
        <taxon>Bacillati</taxon>
        <taxon>Actinomycetota</taxon>
        <taxon>Actinomycetes</taxon>
        <taxon>Micrococcales</taxon>
        <taxon>Rarobacteraceae</taxon>
        <taxon>Rarobacter</taxon>
    </lineage>
</organism>
<accession>A0A542ZUG6</accession>
<keyword evidence="2" id="KW-1185">Reference proteome</keyword>
<proteinExistence type="predicted"/>
<protein>
    <recommendedName>
        <fullName evidence="3">DoxX-like protein</fullName>
    </recommendedName>
</protein>
<evidence type="ECO:0000313" key="1">
    <source>
        <dbReference type="EMBL" id="TQL63939.1"/>
    </source>
</evidence>
<sequence length="148" mass="15163">MAILRGLARILIVAPVISQSVDALRHPGEHVAAARSLAARTPLRERASVIDDAKWRLAVRAHSAATIATAVGVALGRSPRAGGTLLAALTLPRVAATAPMTPGRRTPDAAFVSALGALGGALAIAADSRGKPSRAWRKAQAAATRDDE</sequence>
<reference evidence="1 2" key="1">
    <citation type="submission" date="2019-06" db="EMBL/GenBank/DDBJ databases">
        <title>Sequencing the genomes of 1000 actinobacteria strains.</title>
        <authorList>
            <person name="Klenk H.-P."/>
        </authorList>
    </citation>
    <scope>NUCLEOTIDE SEQUENCE [LARGE SCALE GENOMIC DNA]</scope>
    <source>
        <strain evidence="1 2">DSM 4813</strain>
    </source>
</reference>
<evidence type="ECO:0000313" key="2">
    <source>
        <dbReference type="Proteomes" id="UP000315389"/>
    </source>
</evidence>
<dbReference type="OrthoDB" id="329282at2"/>